<name>A0A9D4GIM8_DREPO</name>
<sequence length="94" mass="10589">MSSGYRARQDLYERYGIVPTTLPDGIVVCENRILSDRSRLQMFGRGGDAKEYNRPKSAMPSSIRTNGGVVQRYIRNDTILQSASNRKVRPSTAH</sequence>
<feature type="region of interest" description="Disordered" evidence="1">
    <location>
        <begin position="45"/>
        <end position="64"/>
    </location>
</feature>
<dbReference type="Proteomes" id="UP000828390">
    <property type="component" value="Unassembled WGS sequence"/>
</dbReference>
<accession>A0A9D4GIM8</accession>
<comment type="caution">
    <text evidence="2">The sequence shown here is derived from an EMBL/GenBank/DDBJ whole genome shotgun (WGS) entry which is preliminary data.</text>
</comment>
<protein>
    <submittedName>
        <fullName evidence="2">Uncharacterized protein</fullName>
    </submittedName>
</protein>
<evidence type="ECO:0000313" key="2">
    <source>
        <dbReference type="EMBL" id="KAH3815760.1"/>
    </source>
</evidence>
<keyword evidence="3" id="KW-1185">Reference proteome</keyword>
<gene>
    <name evidence="2" type="ORF">DPMN_144291</name>
</gene>
<dbReference type="EMBL" id="JAIWYP010000006">
    <property type="protein sequence ID" value="KAH3815760.1"/>
    <property type="molecule type" value="Genomic_DNA"/>
</dbReference>
<organism evidence="2 3">
    <name type="scientific">Dreissena polymorpha</name>
    <name type="common">Zebra mussel</name>
    <name type="synonym">Mytilus polymorpha</name>
    <dbReference type="NCBI Taxonomy" id="45954"/>
    <lineage>
        <taxon>Eukaryota</taxon>
        <taxon>Metazoa</taxon>
        <taxon>Spiralia</taxon>
        <taxon>Lophotrochozoa</taxon>
        <taxon>Mollusca</taxon>
        <taxon>Bivalvia</taxon>
        <taxon>Autobranchia</taxon>
        <taxon>Heteroconchia</taxon>
        <taxon>Euheterodonta</taxon>
        <taxon>Imparidentia</taxon>
        <taxon>Neoheterodontei</taxon>
        <taxon>Myida</taxon>
        <taxon>Dreissenoidea</taxon>
        <taxon>Dreissenidae</taxon>
        <taxon>Dreissena</taxon>
    </lineage>
</organism>
<evidence type="ECO:0000256" key="1">
    <source>
        <dbReference type="SAM" id="MobiDB-lite"/>
    </source>
</evidence>
<evidence type="ECO:0000313" key="3">
    <source>
        <dbReference type="Proteomes" id="UP000828390"/>
    </source>
</evidence>
<proteinExistence type="predicted"/>
<reference evidence="2" key="1">
    <citation type="journal article" date="2019" name="bioRxiv">
        <title>The Genome of the Zebra Mussel, Dreissena polymorpha: A Resource for Invasive Species Research.</title>
        <authorList>
            <person name="McCartney M.A."/>
            <person name="Auch B."/>
            <person name="Kono T."/>
            <person name="Mallez S."/>
            <person name="Zhang Y."/>
            <person name="Obille A."/>
            <person name="Becker A."/>
            <person name="Abrahante J.E."/>
            <person name="Garbe J."/>
            <person name="Badalamenti J.P."/>
            <person name="Herman A."/>
            <person name="Mangelson H."/>
            <person name="Liachko I."/>
            <person name="Sullivan S."/>
            <person name="Sone E.D."/>
            <person name="Koren S."/>
            <person name="Silverstein K.A.T."/>
            <person name="Beckman K.B."/>
            <person name="Gohl D.M."/>
        </authorList>
    </citation>
    <scope>NUCLEOTIDE SEQUENCE</scope>
    <source>
        <strain evidence="2">Duluth1</strain>
        <tissue evidence="2">Whole animal</tissue>
    </source>
</reference>
<dbReference type="AlphaFoldDB" id="A0A9D4GIM8"/>
<reference evidence="2" key="2">
    <citation type="submission" date="2020-11" db="EMBL/GenBank/DDBJ databases">
        <authorList>
            <person name="McCartney M.A."/>
            <person name="Auch B."/>
            <person name="Kono T."/>
            <person name="Mallez S."/>
            <person name="Becker A."/>
            <person name="Gohl D.M."/>
            <person name="Silverstein K.A.T."/>
            <person name="Koren S."/>
            <person name="Bechman K.B."/>
            <person name="Herman A."/>
            <person name="Abrahante J.E."/>
            <person name="Garbe J."/>
        </authorList>
    </citation>
    <scope>NUCLEOTIDE SEQUENCE</scope>
    <source>
        <strain evidence="2">Duluth1</strain>
        <tissue evidence="2">Whole animal</tissue>
    </source>
</reference>